<protein>
    <submittedName>
        <fullName evidence="1">Uncharacterized protein</fullName>
    </submittedName>
</protein>
<comment type="caution">
    <text evidence="1">The sequence shown here is derived from an EMBL/GenBank/DDBJ whole genome shotgun (WGS) entry which is preliminary data.</text>
</comment>
<gene>
    <name evidence="1" type="ORF">RF11_14675</name>
</gene>
<keyword evidence="2" id="KW-1185">Reference proteome</keyword>
<reference evidence="1 2" key="1">
    <citation type="journal article" date="2014" name="Genome Biol. Evol.">
        <title>The genome of the myxosporean Thelohanellus kitauei shows adaptations to nutrient acquisition within its fish host.</title>
        <authorList>
            <person name="Yang Y."/>
            <person name="Xiong J."/>
            <person name="Zhou Z."/>
            <person name="Huo F."/>
            <person name="Miao W."/>
            <person name="Ran C."/>
            <person name="Liu Y."/>
            <person name="Zhang J."/>
            <person name="Feng J."/>
            <person name="Wang M."/>
            <person name="Wang M."/>
            <person name="Wang L."/>
            <person name="Yao B."/>
        </authorList>
    </citation>
    <scope>NUCLEOTIDE SEQUENCE [LARGE SCALE GENOMIC DNA]</scope>
    <source>
        <strain evidence="1">Wuqing</strain>
    </source>
</reference>
<evidence type="ECO:0000313" key="2">
    <source>
        <dbReference type="Proteomes" id="UP000031668"/>
    </source>
</evidence>
<dbReference type="Proteomes" id="UP000031668">
    <property type="component" value="Unassembled WGS sequence"/>
</dbReference>
<evidence type="ECO:0000313" key="1">
    <source>
        <dbReference type="EMBL" id="KII71049.1"/>
    </source>
</evidence>
<dbReference type="AlphaFoldDB" id="A0A0C2IZW2"/>
<accession>A0A0C2IZW2</accession>
<dbReference type="EMBL" id="JWZT01001867">
    <property type="protein sequence ID" value="KII71049.1"/>
    <property type="molecule type" value="Genomic_DNA"/>
</dbReference>
<proteinExistence type="predicted"/>
<name>A0A0C2IZW2_THEKT</name>
<organism evidence="1 2">
    <name type="scientific">Thelohanellus kitauei</name>
    <name type="common">Myxosporean</name>
    <dbReference type="NCBI Taxonomy" id="669202"/>
    <lineage>
        <taxon>Eukaryota</taxon>
        <taxon>Metazoa</taxon>
        <taxon>Cnidaria</taxon>
        <taxon>Myxozoa</taxon>
        <taxon>Myxosporea</taxon>
        <taxon>Bivalvulida</taxon>
        <taxon>Platysporina</taxon>
        <taxon>Myxobolidae</taxon>
        <taxon>Thelohanellus</taxon>
    </lineage>
</organism>
<sequence length="113" mass="12452">MRQNLQFLPALDQSPSGGKSYHNVLIPPTSLLARHFWSLSLRLPPTTEPPESVYDDLGQEQGLTTIVRNGLHESIKILIGLATVPAISDLTLKAIQQSSHTGFLNPKGWLELE</sequence>